<dbReference type="AlphaFoldDB" id="A0A060Y183"/>
<dbReference type="InterPro" id="IPR003644">
    <property type="entry name" value="Calx_beta"/>
</dbReference>
<evidence type="ECO:0000256" key="1">
    <source>
        <dbReference type="ARBA" id="ARBA00022729"/>
    </source>
</evidence>
<dbReference type="PANTHER" id="PTHR46682:SF1">
    <property type="entry name" value="ADHESION G-PROTEIN COUPLED RECEPTOR V1"/>
    <property type="match status" value="1"/>
</dbReference>
<dbReference type="InterPro" id="IPR038081">
    <property type="entry name" value="CalX-like_sf"/>
</dbReference>
<sequence>MTARVGDDYSIASSDVVLLEGETSKPVPIYIIDDVIPELEETFRIELLNVTTGGAKLGVLTRTIITILPSDDPFGAFG</sequence>
<dbReference type="GO" id="GO:0071277">
    <property type="term" value="P:cellular response to calcium ion"/>
    <property type="evidence" value="ECO:0007669"/>
    <property type="project" value="TreeGrafter"/>
</dbReference>
<dbReference type="GO" id="GO:0007605">
    <property type="term" value="P:sensory perception of sound"/>
    <property type="evidence" value="ECO:0007669"/>
    <property type="project" value="TreeGrafter"/>
</dbReference>
<dbReference type="GO" id="GO:0016020">
    <property type="term" value="C:membrane"/>
    <property type="evidence" value="ECO:0007669"/>
    <property type="project" value="InterPro"/>
</dbReference>
<evidence type="ECO:0000313" key="6">
    <source>
        <dbReference type="Proteomes" id="UP000193380"/>
    </source>
</evidence>
<evidence type="ECO:0000259" key="4">
    <source>
        <dbReference type="Pfam" id="PF03160"/>
    </source>
</evidence>
<dbReference type="EMBL" id="FR906831">
    <property type="protein sequence ID" value="CDQ85491.1"/>
    <property type="molecule type" value="Genomic_DNA"/>
</dbReference>
<accession>A0A060Y183</accession>
<dbReference type="GO" id="GO:0007601">
    <property type="term" value="P:visual perception"/>
    <property type="evidence" value="ECO:0007669"/>
    <property type="project" value="TreeGrafter"/>
</dbReference>
<dbReference type="GO" id="GO:0004930">
    <property type="term" value="F:G protein-coupled receptor activity"/>
    <property type="evidence" value="ECO:0007669"/>
    <property type="project" value="InterPro"/>
</dbReference>
<keyword evidence="2" id="KW-0677">Repeat</keyword>
<keyword evidence="3" id="KW-0106">Calcium</keyword>
<feature type="domain" description="Calx-beta" evidence="4">
    <location>
        <begin position="1"/>
        <end position="69"/>
    </location>
</feature>
<dbReference type="GO" id="GO:0005737">
    <property type="term" value="C:cytoplasm"/>
    <property type="evidence" value="ECO:0007669"/>
    <property type="project" value="TreeGrafter"/>
</dbReference>
<dbReference type="Pfam" id="PF03160">
    <property type="entry name" value="Calx-beta"/>
    <property type="match status" value="1"/>
</dbReference>
<dbReference type="PaxDb" id="8022-A0A060Y183"/>
<gene>
    <name evidence="5" type="ORF">GSONMT00023655001</name>
</gene>
<dbReference type="InterPro" id="IPR026919">
    <property type="entry name" value="ADGRV1"/>
</dbReference>
<protein>
    <recommendedName>
        <fullName evidence="4">Calx-beta domain-containing protein</fullName>
    </recommendedName>
</protein>
<evidence type="ECO:0000256" key="3">
    <source>
        <dbReference type="ARBA" id="ARBA00022837"/>
    </source>
</evidence>
<keyword evidence="1" id="KW-0732">Signal</keyword>
<dbReference type="STRING" id="8022.A0A060Y183"/>
<dbReference type="SUPFAM" id="SSF141072">
    <property type="entry name" value="CalX-like"/>
    <property type="match status" value="1"/>
</dbReference>
<dbReference type="Proteomes" id="UP000193380">
    <property type="component" value="Unassembled WGS sequence"/>
</dbReference>
<organism evidence="5 6">
    <name type="scientific">Oncorhynchus mykiss</name>
    <name type="common">Rainbow trout</name>
    <name type="synonym">Salmo gairdneri</name>
    <dbReference type="NCBI Taxonomy" id="8022"/>
    <lineage>
        <taxon>Eukaryota</taxon>
        <taxon>Metazoa</taxon>
        <taxon>Chordata</taxon>
        <taxon>Craniata</taxon>
        <taxon>Vertebrata</taxon>
        <taxon>Euteleostomi</taxon>
        <taxon>Actinopterygii</taxon>
        <taxon>Neopterygii</taxon>
        <taxon>Teleostei</taxon>
        <taxon>Protacanthopterygii</taxon>
        <taxon>Salmoniformes</taxon>
        <taxon>Salmonidae</taxon>
        <taxon>Salmoninae</taxon>
        <taxon>Oncorhynchus</taxon>
    </lineage>
</organism>
<reference evidence="5" key="1">
    <citation type="journal article" date="2014" name="Nat. Commun.">
        <title>The rainbow trout genome provides novel insights into evolution after whole-genome duplication in vertebrates.</title>
        <authorList>
            <person name="Berthelot C."/>
            <person name="Brunet F."/>
            <person name="Chalopin D."/>
            <person name="Juanchich A."/>
            <person name="Bernard M."/>
            <person name="Noel B."/>
            <person name="Bento P."/>
            <person name="Da Silva C."/>
            <person name="Labadie K."/>
            <person name="Alberti A."/>
            <person name="Aury J.M."/>
            <person name="Louis A."/>
            <person name="Dehais P."/>
            <person name="Bardou P."/>
            <person name="Montfort J."/>
            <person name="Klopp C."/>
            <person name="Cabau C."/>
            <person name="Gaspin C."/>
            <person name="Thorgaard G.H."/>
            <person name="Boussaha M."/>
            <person name="Quillet E."/>
            <person name="Guyomard R."/>
            <person name="Galiana D."/>
            <person name="Bobe J."/>
            <person name="Volff J.N."/>
            <person name="Genet C."/>
            <person name="Wincker P."/>
            <person name="Jaillon O."/>
            <person name="Roest Crollius H."/>
            <person name="Guiguen Y."/>
        </authorList>
    </citation>
    <scope>NUCLEOTIDE SEQUENCE [LARGE SCALE GENOMIC DNA]</scope>
</reference>
<dbReference type="PANTHER" id="PTHR46682">
    <property type="entry name" value="ADHESION G-PROTEIN COUPLED RECEPTOR V1"/>
    <property type="match status" value="1"/>
</dbReference>
<dbReference type="GO" id="GO:0032420">
    <property type="term" value="C:stereocilium"/>
    <property type="evidence" value="ECO:0007669"/>
    <property type="project" value="TreeGrafter"/>
</dbReference>
<dbReference type="Gene3D" id="2.60.40.2030">
    <property type="match status" value="1"/>
</dbReference>
<evidence type="ECO:0000313" key="5">
    <source>
        <dbReference type="EMBL" id="CDQ85491.1"/>
    </source>
</evidence>
<reference evidence="5" key="2">
    <citation type="submission" date="2014-03" db="EMBL/GenBank/DDBJ databases">
        <authorList>
            <person name="Genoscope - CEA"/>
        </authorList>
    </citation>
    <scope>NUCLEOTIDE SEQUENCE</scope>
</reference>
<evidence type="ECO:0000256" key="2">
    <source>
        <dbReference type="ARBA" id="ARBA00022737"/>
    </source>
</evidence>
<name>A0A060Y183_ONCMY</name>
<dbReference type="GO" id="GO:0010855">
    <property type="term" value="F:adenylate cyclase inhibitor activity"/>
    <property type="evidence" value="ECO:0007669"/>
    <property type="project" value="TreeGrafter"/>
</dbReference>
<proteinExistence type="predicted"/>
<dbReference type="GO" id="GO:0001965">
    <property type="term" value="F:G-protein alpha-subunit binding"/>
    <property type="evidence" value="ECO:0007669"/>
    <property type="project" value="TreeGrafter"/>
</dbReference>